<sequence length="368" mass="39522">MNKKHTLIVLLSSISLLAGYLCLWPVAITPQAWQAPSNAGFIGAFQPNNKLTGAELLVLGDFTGPEAVVATVEQGLYVSTHEGWILHAPNPEAALEPLISTAGRPLGLALDGFGNLYIADAYRGLLRFHPDSGLEVVADEFDGQKLGYVNDVAVSSHGRIYFTDSSAKFGARANGGTYPASLLDIMEHGGHGRLFSFDTPSQTLTEVAHGFNFANGVAVRDGTHESAETVFVNETGNYRVLAFELSDGIVQSQKTLIDNLPGFPDNLSLAADGSLWLGLVSSRSELLDKLSASPNLRKLVQRLPAIIRPKATHYGMVINMSPEGEVISQLQDPSGAIYTTTGATPWHQYLYVSRLHGTQLARLPLDGI</sequence>
<dbReference type="Gene3D" id="2.120.10.30">
    <property type="entry name" value="TolB, C-terminal domain"/>
    <property type="match status" value="1"/>
</dbReference>
<feature type="domain" description="SMP-30/Gluconolactonase/LRE-like region" evidence="1">
    <location>
        <begin position="73"/>
        <end position="281"/>
    </location>
</feature>
<accession>A0ABV8V7C4</accession>
<dbReference type="PANTHER" id="PTHR10426">
    <property type="entry name" value="STRICTOSIDINE SYNTHASE-RELATED"/>
    <property type="match status" value="1"/>
</dbReference>
<comment type="caution">
    <text evidence="2">The sequence shown here is derived from an EMBL/GenBank/DDBJ whole genome shotgun (WGS) entry which is preliminary data.</text>
</comment>
<dbReference type="InterPro" id="IPR013658">
    <property type="entry name" value="SGL"/>
</dbReference>
<dbReference type="Pfam" id="PF08450">
    <property type="entry name" value="SGL"/>
    <property type="match status" value="1"/>
</dbReference>
<dbReference type="SUPFAM" id="SSF63829">
    <property type="entry name" value="Calcium-dependent phosphotriesterase"/>
    <property type="match status" value="1"/>
</dbReference>
<reference evidence="3" key="1">
    <citation type="journal article" date="2019" name="Int. J. Syst. Evol. Microbiol.">
        <title>The Global Catalogue of Microorganisms (GCM) 10K type strain sequencing project: providing services to taxonomists for standard genome sequencing and annotation.</title>
        <authorList>
            <consortium name="The Broad Institute Genomics Platform"/>
            <consortium name="The Broad Institute Genome Sequencing Center for Infectious Disease"/>
            <person name="Wu L."/>
            <person name="Ma J."/>
        </authorList>
    </citation>
    <scope>NUCLEOTIDE SEQUENCE [LARGE SCALE GENOMIC DNA]</scope>
    <source>
        <strain evidence="3">CECT 8570</strain>
    </source>
</reference>
<organism evidence="2 3">
    <name type="scientific">Simiduia curdlanivorans</name>
    <dbReference type="NCBI Taxonomy" id="1492769"/>
    <lineage>
        <taxon>Bacteria</taxon>
        <taxon>Pseudomonadati</taxon>
        <taxon>Pseudomonadota</taxon>
        <taxon>Gammaproteobacteria</taxon>
        <taxon>Cellvibrionales</taxon>
        <taxon>Cellvibrionaceae</taxon>
        <taxon>Simiduia</taxon>
    </lineage>
</organism>
<proteinExistence type="predicted"/>
<gene>
    <name evidence="2" type="ORF">ACFOX3_15900</name>
</gene>
<evidence type="ECO:0000313" key="2">
    <source>
        <dbReference type="EMBL" id="MFC4363800.1"/>
    </source>
</evidence>
<dbReference type="EMBL" id="JBHSCX010000021">
    <property type="protein sequence ID" value="MFC4363800.1"/>
    <property type="molecule type" value="Genomic_DNA"/>
</dbReference>
<protein>
    <submittedName>
        <fullName evidence="2">SMP-30/gluconolactonase/LRE family protein</fullName>
    </submittedName>
</protein>
<dbReference type="Proteomes" id="UP001595840">
    <property type="component" value="Unassembled WGS sequence"/>
</dbReference>
<dbReference type="InterPro" id="IPR011042">
    <property type="entry name" value="6-blade_b-propeller_TolB-like"/>
</dbReference>
<evidence type="ECO:0000259" key="1">
    <source>
        <dbReference type="Pfam" id="PF08450"/>
    </source>
</evidence>
<name>A0ABV8V7C4_9GAMM</name>
<keyword evidence="3" id="KW-1185">Reference proteome</keyword>
<evidence type="ECO:0000313" key="3">
    <source>
        <dbReference type="Proteomes" id="UP001595840"/>
    </source>
</evidence>
<dbReference type="PANTHER" id="PTHR10426:SF88">
    <property type="entry name" value="ADIPOCYTE PLASMA MEMBRANE-ASSOCIATED PROTEIN HEMOMUCIN-RELATED"/>
    <property type="match status" value="1"/>
</dbReference>
<dbReference type="RefSeq" id="WP_290263344.1">
    <property type="nucleotide sequence ID" value="NZ_JAUFQG010000004.1"/>
</dbReference>